<evidence type="ECO:0000256" key="5">
    <source>
        <dbReference type="ARBA" id="ARBA00031841"/>
    </source>
</evidence>
<dbReference type="GO" id="GO:0005829">
    <property type="term" value="C:cytosol"/>
    <property type="evidence" value="ECO:0007669"/>
    <property type="project" value="TreeGrafter"/>
</dbReference>
<dbReference type="Proteomes" id="UP000000238">
    <property type="component" value="Chromosome"/>
</dbReference>
<dbReference type="PANTHER" id="PTHR38099:SF1">
    <property type="entry name" value="LARGE RIBOSOMAL RNA SUBUNIT ACCUMULATION PROTEIN YCED"/>
    <property type="match status" value="1"/>
</dbReference>
<dbReference type="InterPro" id="IPR039255">
    <property type="entry name" value="YceD_bac"/>
</dbReference>
<evidence type="ECO:0000313" key="7">
    <source>
        <dbReference type="Proteomes" id="UP000000238"/>
    </source>
</evidence>
<dbReference type="OrthoDB" id="9786771at2"/>
<protein>
    <recommendedName>
        <fullName evidence="3">Large ribosomal RNA subunit accumulation protein YceD</fullName>
    </recommendedName>
    <alternativeName>
        <fullName evidence="5">23S rRNA accumulation protein YceD</fullName>
    </alternativeName>
</protein>
<evidence type="ECO:0000313" key="6">
    <source>
        <dbReference type="EMBL" id="ABC28970.1"/>
    </source>
</evidence>
<reference evidence="6 7" key="1">
    <citation type="journal article" date="2005" name="Nucleic Acids Res.">
        <title>Genomic blueprint of Hahella chejuensis, a marine microbe producing an algicidal agent.</title>
        <authorList>
            <person name="Jeong H."/>
            <person name="Yim J.H."/>
            <person name="Lee C."/>
            <person name="Choi S.-H."/>
            <person name="Park Y.K."/>
            <person name="Yoon S.H."/>
            <person name="Hur C.-G."/>
            <person name="Kang H.-Y."/>
            <person name="Kim D."/>
            <person name="Lee H.H."/>
            <person name="Park K.H."/>
            <person name="Park S.-H."/>
            <person name="Park H.-S."/>
            <person name="Lee H.K."/>
            <person name="Oh T.K."/>
            <person name="Kim J.F."/>
        </authorList>
    </citation>
    <scope>NUCLEOTIDE SEQUENCE [LARGE SCALE GENOMIC DNA]</scope>
    <source>
        <strain evidence="6 7">KCTC 2396</strain>
    </source>
</reference>
<evidence type="ECO:0000256" key="2">
    <source>
        <dbReference type="ARBA" id="ARBA00010740"/>
    </source>
</evidence>
<accession>Q2SK54</accession>
<comment type="similarity">
    <text evidence="2">Belongs to the DUF177 domain family.</text>
</comment>
<dbReference type="KEGG" id="hch:HCH_02141"/>
<comment type="function">
    <text evidence="1">Plays a role in synthesis, processing and/or stability of 23S rRNA.</text>
</comment>
<proteinExistence type="inferred from homology"/>
<dbReference type="eggNOG" id="COG1399">
    <property type="taxonomic scope" value="Bacteria"/>
</dbReference>
<organism evidence="6 7">
    <name type="scientific">Hahella chejuensis (strain KCTC 2396)</name>
    <dbReference type="NCBI Taxonomy" id="349521"/>
    <lineage>
        <taxon>Bacteria</taxon>
        <taxon>Pseudomonadati</taxon>
        <taxon>Pseudomonadota</taxon>
        <taxon>Gammaproteobacteria</taxon>
        <taxon>Oceanospirillales</taxon>
        <taxon>Hahellaceae</taxon>
        <taxon>Hahella</taxon>
    </lineage>
</organism>
<evidence type="ECO:0000256" key="4">
    <source>
        <dbReference type="ARBA" id="ARBA00022517"/>
    </source>
</evidence>
<dbReference type="HOGENOM" id="CLU_094127_2_0_6"/>
<evidence type="ECO:0000256" key="1">
    <source>
        <dbReference type="ARBA" id="ARBA00002868"/>
    </source>
</evidence>
<dbReference type="EMBL" id="CP000155">
    <property type="protein sequence ID" value="ABC28970.1"/>
    <property type="molecule type" value="Genomic_DNA"/>
</dbReference>
<dbReference type="GO" id="GO:0042254">
    <property type="term" value="P:ribosome biogenesis"/>
    <property type="evidence" value="ECO:0007669"/>
    <property type="project" value="UniProtKB-KW"/>
</dbReference>
<dbReference type="STRING" id="349521.HCH_02141"/>
<keyword evidence="4" id="KW-0690">Ribosome biogenesis</keyword>
<evidence type="ECO:0000256" key="3">
    <source>
        <dbReference type="ARBA" id="ARBA00015716"/>
    </source>
</evidence>
<dbReference type="RefSeq" id="WP_011396040.1">
    <property type="nucleotide sequence ID" value="NC_007645.1"/>
</dbReference>
<sequence length="173" mass="19131">MKKPGIPELVDPYKLCEKELTLEGIILAKTLPRYADQLAGGATDDDQVKASARFKRDEQGSRVAYVAYSTLARLTCQRCLGEVGLKIDGETTFAFLGSESELDQLPRSYEPVLMEGSEVNLLQAIEDELLLSLPMFAYHEDERCSGELNEIKGQASEIKADNPFSVLGDLLKK</sequence>
<dbReference type="Pfam" id="PF02620">
    <property type="entry name" value="YceD"/>
    <property type="match status" value="1"/>
</dbReference>
<gene>
    <name evidence="6" type="ordered locus">HCH_02141</name>
</gene>
<dbReference type="AlphaFoldDB" id="Q2SK54"/>
<dbReference type="InterPro" id="IPR003772">
    <property type="entry name" value="YceD"/>
</dbReference>
<name>Q2SK54_HAHCH</name>
<keyword evidence="7" id="KW-1185">Reference proteome</keyword>
<dbReference type="PANTHER" id="PTHR38099">
    <property type="entry name" value="LARGE RIBOSOMAL RNA SUBUNIT ACCUMULATION PROTEIN YCED"/>
    <property type="match status" value="1"/>
</dbReference>